<reference evidence="1" key="1">
    <citation type="journal article" date="2021" name="Proc. Natl. Acad. Sci. U.S.A.">
        <title>A Catalog of Tens of Thousands of Viruses from Human Metagenomes Reveals Hidden Associations with Chronic Diseases.</title>
        <authorList>
            <person name="Tisza M.J."/>
            <person name="Buck C.B."/>
        </authorList>
    </citation>
    <scope>NUCLEOTIDE SEQUENCE</scope>
    <source>
        <strain evidence="1">CtHEr2</strain>
    </source>
</reference>
<evidence type="ECO:0000313" key="1">
    <source>
        <dbReference type="EMBL" id="DAD93087.1"/>
    </source>
</evidence>
<sequence length="186" mass="20774">MIVINKRINRFRVKLDVNAKYEDAAKSLRRLQIQPVGENIASIELNNGVIGLAGADGVHVPLAHGKIIEIDSKHAEVLENPSGVRLGNQSDEGILWELIPGVEVVAVLLDLSKGRDIVEYSKHFPIRVMRDGTIRSVDRDGKTRGEISLGVYHVKNADGEWRTLPKHRDLKKLVEEYGGDDHQDVY</sequence>
<proteinExistence type="predicted"/>
<accession>A0A8S5NFF6</accession>
<dbReference type="EMBL" id="BK015152">
    <property type="protein sequence ID" value="DAD93087.1"/>
    <property type="molecule type" value="Genomic_DNA"/>
</dbReference>
<name>A0A8S5NFF6_9CAUD</name>
<protein>
    <submittedName>
        <fullName evidence="1">Uncharacterized protein</fullName>
    </submittedName>
</protein>
<organism evidence="1">
    <name type="scientific">Siphoviridae sp. ctHEr2</name>
    <dbReference type="NCBI Taxonomy" id="2826229"/>
    <lineage>
        <taxon>Viruses</taxon>
        <taxon>Duplodnaviria</taxon>
        <taxon>Heunggongvirae</taxon>
        <taxon>Uroviricota</taxon>
        <taxon>Caudoviricetes</taxon>
    </lineage>
</organism>